<dbReference type="Proteomes" id="UP000507470">
    <property type="component" value="Unassembled WGS sequence"/>
</dbReference>
<evidence type="ECO:0000313" key="2">
    <source>
        <dbReference type="Proteomes" id="UP000507470"/>
    </source>
</evidence>
<dbReference type="AlphaFoldDB" id="A0A6J8DNF3"/>
<protein>
    <recommendedName>
        <fullName evidence="3">Cyclic GMP-AMP synthase</fullName>
    </recommendedName>
</protein>
<reference evidence="1 2" key="1">
    <citation type="submission" date="2020-06" db="EMBL/GenBank/DDBJ databases">
        <authorList>
            <person name="Li R."/>
            <person name="Bekaert M."/>
        </authorList>
    </citation>
    <scope>NUCLEOTIDE SEQUENCE [LARGE SCALE GENOMIC DNA]</scope>
    <source>
        <strain evidence="2">wild</strain>
    </source>
</reference>
<keyword evidence="2" id="KW-1185">Reference proteome</keyword>
<evidence type="ECO:0008006" key="3">
    <source>
        <dbReference type="Google" id="ProtNLM"/>
    </source>
</evidence>
<dbReference type="OrthoDB" id="6129225at2759"/>
<dbReference type="EMBL" id="CACVKT020007709">
    <property type="protein sequence ID" value="CAC5410153.1"/>
    <property type="molecule type" value="Genomic_DNA"/>
</dbReference>
<organism evidence="1 2">
    <name type="scientific">Mytilus coruscus</name>
    <name type="common">Sea mussel</name>
    <dbReference type="NCBI Taxonomy" id="42192"/>
    <lineage>
        <taxon>Eukaryota</taxon>
        <taxon>Metazoa</taxon>
        <taxon>Spiralia</taxon>
        <taxon>Lophotrochozoa</taxon>
        <taxon>Mollusca</taxon>
        <taxon>Bivalvia</taxon>
        <taxon>Autobranchia</taxon>
        <taxon>Pteriomorphia</taxon>
        <taxon>Mytilida</taxon>
        <taxon>Mytiloidea</taxon>
        <taxon>Mytilidae</taxon>
        <taxon>Mytilinae</taxon>
        <taxon>Mytilus</taxon>
    </lineage>
</organism>
<gene>
    <name evidence="1" type="ORF">MCOR_43357</name>
</gene>
<evidence type="ECO:0000313" key="1">
    <source>
        <dbReference type="EMBL" id="CAC5410153.1"/>
    </source>
</evidence>
<proteinExistence type="predicted"/>
<name>A0A6J8DNF3_MYTCO</name>
<sequence length="480" mass="56078">MQKMMRMSTEKYESLYFYKYLCQKIGSEEVVKIRRLNSTILDIGQSVLTITSGSKGEGLFLKSSDLDLMCIDPSFKVYESEKDIVLDDRAIPLIMNTEDTQPCFTQLSVPNHYYHVLPEIIKFNSSQKNHLECIVSSEQYKHDKLRLFTSGSRKHAASLTKIHGPCVSDIYDVLDIAFCIKCDKWIFQAQPWSSETLQDYQRLPYKIPESLLDGNIKILQKPFSYVPSIKNIRLLYHFLHDSRTCLSRGLFALHLSKASRFALDASNHCYSSDNKQQYSKYKYHLSHLLISVHSDAVSGWLMLASFFYVHKNYFGSLLVINYALQKYTDEKIYTCIFKDKLNYFQKQELNLMKREKHYTVFKTLTIHPLAFYRNSSIIPQELQLDAREDVIVYNPLAFEQCLSFLCYYHLHDITSCRHYLQQLKSTAFCETDFRLCTPVLYGIALQLMGDTYSARQIFEKVARHDQHSWTSAKLRLRSVI</sequence>
<accession>A0A6J8DNF3</accession>